<dbReference type="CDD" id="cd04269">
    <property type="entry name" value="ZnMc_adamalysin_II_like"/>
    <property type="match status" value="1"/>
</dbReference>
<feature type="active site" evidence="12">
    <location>
        <position position="333"/>
    </location>
</feature>
<dbReference type="InterPro" id="IPR034027">
    <property type="entry name" value="Reprolysin_adamalysin"/>
</dbReference>
<evidence type="ECO:0000313" key="19">
    <source>
        <dbReference type="Proteomes" id="UP000515156"/>
    </source>
</evidence>
<dbReference type="InterPro" id="IPR018358">
    <property type="entry name" value="Disintegrin_CS"/>
</dbReference>
<dbReference type="PROSITE" id="PS50214">
    <property type="entry name" value="DISINTEGRIN_2"/>
    <property type="match status" value="1"/>
</dbReference>
<dbReference type="GO" id="GO:0046872">
    <property type="term" value="F:metal ion binding"/>
    <property type="evidence" value="ECO:0007669"/>
    <property type="project" value="UniProtKB-KW"/>
</dbReference>
<feature type="domain" description="Peptidase M12B" evidence="18">
    <location>
        <begin position="196"/>
        <end position="392"/>
    </location>
</feature>
<organism evidence="19 20">
    <name type="scientific">Microcaecilia unicolor</name>
    <dbReference type="NCBI Taxonomy" id="1415580"/>
    <lineage>
        <taxon>Eukaryota</taxon>
        <taxon>Metazoa</taxon>
        <taxon>Chordata</taxon>
        <taxon>Craniata</taxon>
        <taxon>Vertebrata</taxon>
        <taxon>Euteleostomi</taxon>
        <taxon>Amphibia</taxon>
        <taxon>Gymnophiona</taxon>
        <taxon>Siphonopidae</taxon>
        <taxon>Microcaecilia</taxon>
    </lineage>
</organism>
<sequence>MHLHLLCLAAILLLVEQKASALDPLPGVTQYEVVYPQKLHSVHKRDTKGSYPDSVQYRLNVQGNPLVLHLEKTVDLISKTYTETYYLKNGERVTKAPSFSENCYYQGYLKNETGSSASISICNGIRGIFKTAAQRYLIEPLKLTDGEEHAVYEYETIDNAPKTCGVINTTWEEDPNAKTSRSRSGQESQEFLQAKKYVELYFVADNSMYRKYNQSIENIRKRCFETVNYVNLVYKGLNIFVALTGIEVWSNKDLIKVNSSANVNLDLFSSWRNNDLLKRKPNDNAQFITNIDFDGATVGLAYVGTMCSADHSAGVIQDHSRIAIAVGATVAHEMGHNLGMNHDTRDCRCPSGSCIMSPSLSYNTPREFSSCSHQNFNDYILNRMPECIRNKPLETDIIANPVCGNGFVERGEQCDCGNSGECVNPCCDANTCTLKGEAKCAHGECCENCQIVSAGKVCREVKNDCDIADMCNGDSPNCPTNSFRVNGYPCKNGEGYCYLGQCTYLDNQCNKLWGAGGVKAANSCYEVNKKGNYYGYCYKSEGSYVPCTPSDILCGVLYCTGGSDMPRVYASMVSFHDCKGVINGQPETVGMVENGTKCGSGKVCNSGRCVDIETAYRTANCAAKCKGHAVCDHELKCQCEEGWAPPNCDSASGANGERITLESISIAIIVVVVVMIIIVTGVIIGLLIRYKKFPQTMKQFHSTQPTSNVSGLSNPAFTVQEQSRKQNIPIVHTPELTARSLLFPPPPPGQATKPKPTFYNTSDGPRPPKIGYSSPQHVVTTPGVELNSTSAIYDNSAKPPKKPTTGPPPVPALKPEFQQPQANSVPKPSNPPPVPKGKPVLPAPPPQALKPTTNRPKK</sequence>
<feature type="domain" description="Disintegrin" evidence="17">
    <location>
        <begin position="400"/>
        <end position="486"/>
    </location>
</feature>
<keyword evidence="4 12" id="KW-0479">Metal-binding</keyword>
<evidence type="ECO:0000256" key="12">
    <source>
        <dbReference type="PROSITE-ProRule" id="PRU00276"/>
    </source>
</evidence>
<dbReference type="SMART" id="SM00050">
    <property type="entry name" value="DISIN"/>
    <property type="match status" value="1"/>
</dbReference>
<keyword evidence="8 14" id="KW-0472">Membrane</keyword>
<dbReference type="InterPro" id="IPR024079">
    <property type="entry name" value="MetalloPept_cat_dom_sf"/>
</dbReference>
<dbReference type="InterPro" id="IPR002870">
    <property type="entry name" value="Peptidase_M12B_N"/>
</dbReference>
<evidence type="ECO:0000256" key="7">
    <source>
        <dbReference type="ARBA" id="ARBA00022989"/>
    </source>
</evidence>
<dbReference type="PROSITE" id="PS50026">
    <property type="entry name" value="EGF_3"/>
    <property type="match status" value="1"/>
</dbReference>
<protein>
    <submittedName>
        <fullName evidence="20">Zinc metalloproteinase-disintegrin-like NaMP isoform X1</fullName>
    </submittedName>
</protein>
<feature type="disulfide bond" evidence="12">
    <location>
        <begin position="347"/>
        <end position="371"/>
    </location>
</feature>
<feature type="disulfide bond" evidence="12">
    <location>
        <begin position="349"/>
        <end position="354"/>
    </location>
</feature>
<dbReference type="Gene3D" id="3.40.390.10">
    <property type="entry name" value="Collagenase (Catalytic Domain)"/>
    <property type="match status" value="1"/>
</dbReference>
<reference evidence="20" key="1">
    <citation type="submission" date="2025-08" db="UniProtKB">
        <authorList>
            <consortium name="RefSeq"/>
        </authorList>
    </citation>
    <scope>IDENTIFICATION</scope>
</reference>
<keyword evidence="5" id="KW-0378">Hydrolase</keyword>
<evidence type="ECO:0000256" key="4">
    <source>
        <dbReference type="ARBA" id="ARBA00022723"/>
    </source>
</evidence>
<keyword evidence="3 14" id="KW-0812">Transmembrane</keyword>
<dbReference type="PROSITE" id="PS01186">
    <property type="entry name" value="EGF_2"/>
    <property type="match status" value="1"/>
</dbReference>
<evidence type="ECO:0000256" key="6">
    <source>
        <dbReference type="ARBA" id="ARBA00022833"/>
    </source>
</evidence>
<evidence type="ECO:0000256" key="11">
    <source>
        <dbReference type="PROSITE-ProRule" id="PRU00076"/>
    </source>
</evidence>
<keyword evidence="15" id="KW-0732">Signal</keyword>
<feature type="transmembrane region" description="Helical" evidence="14">
    <location>
        <begin position="664"/>
        <end position="688"/>
    </location>
</feature>
<dbReference type="InterPro" id="IPR000742">
    <property type="entry name" value="EGF"/>
</dbReference>
<dbReference type="Pfam" id="PF01421">
    <property type="entry name" value="Reprolysin"/>
    <property type="match status" value="1"/>
</dbReference>
<dbReference type="InterPro" id="IPR036436">
    <property type="entry name" value="Disintegrin_dom_sf"/>
</dbReference>
<keyword evidence="9 11" id="KW-1015">Disulfide bond</keyword>
<comment type="cofactor">
    <cofactor evidence="1">
        <name>Zn(2+)</name>
        <dbReference type="ChEBI" id="CHEBI:29105"/>
    </cofactor>
</comment>
<dbReference type="PANTHER" id="PTHR11905:SF32">
    <property type="entry name" value="DISINTEGRIN AND METALLOPROTEINASE DOMAIN-CONTAINING PROTEIN 28"/>
    <property type="match status" value="1"/>
</dbReference>
<dbReference type="Pfam" id="PF01562">
    <property type="entry name" value="Pep_M12B_propep"/>
    <property type="match status" value="1"/>
</dbReference>
<gene>
    <name evidence="20" type="primary">LOC115469316</name>
</gene>
<dbReference type="PRINTS" id="PR00289">
    <property type="entry name" value="DISINTEGRIN"/>
</dbReference>
<feature type="chain" id="PRO_5027654873" evidence="15">
    <location>
        <begin position="22"/>
        <end position="858"/>
    </location>
</feature>
<feature type="binding site" evidence="12">
    <location>
        <position position="336"/>
    </location>
    <ligand>
        <name>Zn(2+)</name>
        <dbReference type="ChEBI" id="CHEBI:29105"/>
        <note>catalytic</note>
    </ligand>
</feature>
<dbReference type="PROSITE" id="PS50215">
    <property type="entry name" value="ADAM_MEPRO"/>
    <property type="match status" value="1"/>
</dbReference>
<dbReference type="InterPro" id="IPR001590">
    <property type="entry name" value="Peptidase_M12B"/>
</dbReference>
<feature type="disulfide bond" evidence="10">
    <location>
        <begin position="458"/>
        <end position="478"/>
    </location>
</feature>
<comment type="subcellular location">
    <subcellularLocation>
        <location evidence="2">Membrane</location>
        <topology evidence="2">Single-pass type I membrane protein</topology>
    </subcellularLocation>
</comment>
<dbReference type="InterPro" id="IPR001762">
    <property type="entry name" value="Disintegrin_dom"/>
</dbReference>
<evidence type="ECO:0000256" key="8">
    <source>
        <dbReference type="ARBA" id="ARBA00023136"/>
    </source>
</evidence>
<feature type="binding site" evidence="12">
    <location>
        <position position="332"/>
    </location>
    <ligand>
        <name>Zn(2+)</name>
        <dbReference type="ChEBI" id="CHEBI:29105"/>
        <note>catalytic</note>
    </ligand>
</feature>
<dbReference type="KEGG" id="muo:115469316"/>
<keyword evidence="19" id="KW-1185">Reference proteome</keyword>
<keyword evidence="11" id="KW-0245">EGF-like domain</keyword>
<keyword evidence="6 12" id="KW-0862">Zinc</keyword>
<proteinExistence type="predicted"/>
<feature type="binding site" evidence="12">
    <location>
        <position position="342"/>
    </location>
    <ligand>
        <name>Zn(2+)</name>
        <dbReference type="ChEBI" id="CHEBI:29105"/>
        <note>catalytic</note>
    </ligand>
</feature>
<feature type="disulfide bond" evidence="12">
    <location>
        <begin position="307"/>
        <end position="387"/>
    </location>
</feature>
<evidence type="ECO:0000256" key="1">
    <source>
        <dbReference type="ARBA" id="ARBA00001947"/>
    </source>
</evidence>
<evidence type="ECO:0000256" key="5">
    <source>
        <dbReference type="ARBA" id="ARBA00022801"/>
    </source>
</evidence>
<evidence type="ECO:0000256" key="13">
    <source>
        <dbReference type="SAM" id="MobiDB-lite"/>
    </source>
</evidence>
<feature type="disulfide bond" evidence="11">
    <location>
        <begin position="639"/>
        <end position="648"/>
    </location>
</feature>
<evidence type="ECO:0000259" key="17">
    <source>
        <dbReference type="PROSITE" id="PS50214"/>
    </source>
</evidence>
<evidence type="ECO:0000259" key="16">
    <source>
        <dbReference type="PROSITE" id="PS50026"/>
    </source>
</evidence>
<evidence type="ECO:0000259" key="18">
    <source>
        <dbReference type="PROSITE" id="PS50215"/>
    </source>
</evidence>
<dbReference type="SUPFAM" id="SSF55486">
    <property type="entry name" value="Metalloproteases ('zincins'), catalytic domain"/>
    <property type="match status" value="1"/>
</dbReference>
<dbReference type="Gene3D" id="4.10.70.10">
    <property type="entry name" value="Disintegrin domain"/>
    <property type="match status" value="1"/>
</dbReference>
<dbReference type="OrthoDB" id="5951731at2759"/>
<dbReference type="AlphaFoldDB" id="A0A6P7XQL7"/>
<evidence type="ECO:0000256" key="3">
    <source>
        <dbReference type="ARBA" id="ARBA00022692"/>
    </source>
</evidence>
<dbReference type="PROSITE" id="PS00427">
    <property type="entry name" value="DISINTEGRIN_1"/>
    <property type="match status" value="1"/>
</dbReference>
<name>A0A6P7XQL7_9AMPH</name>
<dbReference type="FunFam" id="3.40.390.10:FF:000002">
    <property type="entry name" value="Disintegrin and metalloproteinase domain-containing protein 22"/>
    <property type="match status" value="1"/>
</dbReference>
<feature type="compositionally biased region" description="Pro residues" evidence="13">
    <location>
        <begin position="828"/>
        <end position="848"/>
    </location>
</feature>
<feature type="domain" description="EGF-like" evidence="16">
    <location>
        <begin position="617"/>
        <end position="649"/>
    </location>
</feature>
<evidence type="ECO:0000256" key="15">
    <source>
        <dbReference type="SAM" id="SignalP"/>
    </source>
</evidence>
<dbReference type="InParanoid" id="A0A6P7XQL7"/>
<dbReference type="FunCoup" id="A0A6P7XQL7">
    <property type="interactions" value="499"/>
</dbReference>
<comment type="caution">
    <text evidence="11">Lacks conserved residue(s) required for the propagation of feature annotation.</text>
</comment>
<dbReference type="Pfam" id="PF00200">
    <property type="entry name" value="Disintegrin"/>
    <property type="match status" value="1"/>
</dbReference>
<evidence type="ECO:0000256" key="9">
    <source>
        <dbReference type="ARBA" id="ARBA00023157"/>
    </source>
</evidence>
<feature type="region of interest" description="Disordered" evidence="13">
    <location>
        <begin position="739"/>
        <end position="858"/>
    </location>
</feature>
<evidence type="ECO:0000256" key="2">
    <source>
        <dbReference type="ARBA" id="ARBA00004479"/>
    </source>
</evidence>
<keyword evidence="7 14" id="KW-1133">Transmembrane helix</keyword>
<feature type="disulfide bond" evidence="11">
    <location>
        <begin position="621"/>
        <end position="631"/>
    </location>
</feature>
<dbReference type="Pfam" id="PF08516">
    <property type="entry name" value="ADAM_CR"/>
    <property type="match status" value="1"/>
</dbReference>
<dbReference type="InterPro" id="IPR006586">
    <property type="entry name" value="ADAM_Cys-rich"/>
</dbReference>
<evidence type="ECO:0000256" key="10">
    <source>
        <dbReference type="PROSITE-ProRule" id="PRU00068"/>
    </source>
</evidence>
<dbReference type="FunFam" id="4.10.70.10:FF:000001">
    <property type="entry name" value="Disintegrin and metalloproteinase domain-containing protein 22"/>
    <property type="match status" value="1"/>
</dbReference>
<accession>A0A6P7XQL7</accession>
<dbReference type="PANTHER" id="PTHR11905">
    <property type="entry name" value="ADAM A DISINTEGRIN AND METALLOPROTEASE DOMAIN"/>
    <property type="match status" value="1"/>
</dbReference>
<dbReference type="Proteomes" id="UP000515156">
    <property type="component" value="Chromosome 4"/>
</dbReference>
<dbReference type="GeneID" id="115469316"/>
<evidence type="ECO:0000313" key="20">
    <source>
        <dbReference type="RefSeq" id="XP_030057682.1"/>
    </source>
</evidence>
<dbReference type="GO" id="GO:0004222">
    <property type="term" value="F:metalloendopeptidase activity"/>
    <property type="evidence" value="ECO:0007669"/>
    <property type="project" value="InterPro"/>
</dbReference>
<feature type="signal peptide" evidence="15">
    <location>
        <begin position="1"/>
        <end position="21"/>
    </location>
</feature>
<dbReference type="SUPFAM" id="SSF57552">
    <property type="entry name" value="Blood coagulation inhibitor (disintegrin)"/>
    <property type="match status" value="1"/>
</dbReference>
<evidence type="ECO:0000256" key="14">
    <source>
        <dbReference type="SAM" id="Phobius"/>
    </source>
</evidence>
<dbReference type="GO" id="GO:0006508">
    <property type="term" value="P:proteolysis"/>
    <property type="evidence" value="ECO:0007669"/>
    <property type="project" value="InterPro"/>
</dbReference>
<dbReference type="GO" id="GO:0005886">
    <property type="term" value="C:plasma membrane"/>
    <property type="evidence" value="ECO:0007669"/>
    <property type="project" value="TreeGrafter"/>
</dbReference>
<dbReference type="SMART" id="SM00608">
    <property type="entry name" value="ACR"/>
    <property type="match status" value="1"/>
</dbReference>
<dbReference type="RefSeq" id="XP_030057682.1">
    <property type="nucleotide sequence ID" value="XM_030201822.1"/>
</dbReference>